<organism evidence="1">
    <name type="scientific">marine sediment metagenome</name>
    <dbReference type="NCBI Taxonomy" id="412755"/>
    <lineage>
        <taxon>unclassified sequences</taxon>
        <taxon>metagenomes</taxon>
        <taxon>ecological metagenomes</taxon>
    </lineage>
</organism>
<dbReference type="InterPro" id="IPR015422">
    <property type="entry name" value="PyrdxlP-dep_Trfase_small"/>
</dbReference>
<accession>X0WZE1</accession>
<dbReference type="Gene3D" id="3.90.1150.10">
    <property type="entry name" value="Aspartate Aminotransferase, domain 1"/>
    <property type="match status" value="1"/>
</dbReference>
<reference evidence="1" key="1">
    <citation type="journal article" date="2014" name="Front. Microbiol.">
        <title>High frequency of phylogenetically diverse reductive dehalogenase-homologous genes in deep subseafloor sedimentary metagenomes.</title>
        <authorList>
            <person name="Kawai M."/>
            <person name="Futagami T."/>
            <person name="Toyoda A."/>
            <person name="Takaki Y."/>
            <person name="Nishi S."/>
            <person name="Hori S."/>
            <person name="Arai W."/>
            <person name="Tsubouchi T."/>
            <person name="Morono Y."/>
            <person name="Uchiyama I."/>
            <person name="Ito T."/>
            <person name="Fujiyama A."/>
            <person name="Inagaki F."/>
            <person name="Takami H."/>
        </authorList>
    </citation>
    <scope>NUCLEOTIDE SEQUENCE</scope>
    <source>
        <strain evidence="1">Expedition CK06-06</strain>
    </source>
</reference>
<evidence type="ECO:0000313" key="1">
    <source>
        <dbReference type="EMBL" id="GAG36090.1"/>
    </source>
</evidence>
<dbReference type="EMBL" id="BARS01043108">
    <property type="protein sequence ID" value="GAG36090.1"/>
    <property type="molecule type" value="Genomic_DNA"/>
</dbReference>
<gene>
    <name evidence="1" type="ORF">S01H1_65315</name>
</gene>
<evidence type="ECO:0008006" key="2">
    <source>
        <dbReference type="Google" id="ProtNLM"/>
    </source>
</evidence>
<comment type="caution">
    <text evidence="1">The sequence shown here is derived from an EMBL/GenBank/DDBJ whole genome shotgun (WGS) entry which is preliminary data.</text>
</comment>
<protein>
    <recommendedName>
        <fullName evidence="2">Aminotransferase class I/classII domain-containing protein</fullName>
    </recommendedName>
</protein>
<name>X0WZE1_9ZZZZ</name>
<dbReference type="AlphaFoldDB" id="X0WZE1"/>
<sequence length="40" mass="4388">NVLIIPGNIFSGQDTHFRLSFATSDEQLRRGLEVLVGLAC</sequence>
<dbReference type="InterPro" id="IPR015424">
    <property type="entry name" value="PyrdxlP-dep_Trfase"/>
</dbReference>
<feature type="non-terminal residue" evidence="1">
    <location>
        <position position="1"/>
    </location>
</feature>
<proteinExistence type="predicted"/>
<dbReference type="SUPFAM" id="SSF53383">
    <property type="entry name" value="PLP-dependent transferases"/>
    <property type="match status" value="1"/>
</dbReference>